<evidence type="ECO:0000313" key="1">
    <source>
        <dbReference type="EMBL" id="WWP22478.1"/>
    </source>
</evidence>
<dbReference type="GeneID" id="93475793"/>
<reference evidence="1 2" key="1">
    <citation type="submission" date="2024-02" db="EMBL/GenBank/DDBJ databases">
        <title>Complete sequences of two Paenibacillus sp. strains and one Lysinibacillus strain isolated from the environment on STAA medium highlight biotechnological potential.</title>
        <authorList>
            <person name="Attere S.A."/>
            <person name="Piche L.C."/>
            <person name="Intertaglia L."/>
            <person name="Lami R."/>
            <person name="Charette S.J."/>
            <person name="Vincent A.T."/>
        </authorList>
    </citation>
    <scope>NUCLEOTIDE SEQUENCE [LARGE SCALE GENOMIC DNA]</scope>
    <source>
        <strain evidence="1 2">Y5S-7</strain>
    </source>
</reference>
<gene>
    <name evidence="1" type="ORF">V6668_09970</name>
</gene>
<dbReference type="RefSeq" id="WP_338708300.1">
    <property type="nucleotide sequence ID" value="NZ_CP145892.1"/>
</dbReference>
<sequence length="90" mass="10392">MRLLIGYISEKDGRGNKLIFPFYTGHSDDRITFLSLLYPDFFDSLGASKTFKAKKTAIEGGLKMLILCSCLQTVCISERFHQFLNFRFRN</sequence>
<organism evidence="1 2">
    <name type="scientific">Paenibacillus amylolyticus</name>
    <dbReference type="NCBI Taxonomy" id="1451"/>
    <lineage>
        <taxon>Bacteria</taxon>
        <taxon>Bacillati</taxon>
        <taxon>Bacillota</taxon>
        <taxon>Bacilli</taxon>
        <taxon>Bacillales</taxon>
        <taxon>Paenibacillaceae</taxon>
        <taxon>Paenibacillus</taxon>
    </lineage>
</organism>
<protein>
    <submittedName>
        <fullName evidence="1">Uncharacterized protein</fullName>
    </submittedName>
</protein>
<accession>A0ABD8AYK0</accession>
<evidence type="ECO:0000313" key="2">
    <source>
        <dbReference type="Proteomes" id="UP001364764"/>
    </source>
</evidence>
<proteinExistence type="predicted"/>
<dbReference type="AlphaFoldDB" id="A0ABD8AYK0"/>
<name>A0ABD8AYK0_PAEAM</name>
<dbReference type="EMBL" id="CP145892">
    <property type="protein sequence ID" value="WWP22478.1"/>
    <property type="molecule type" value="Genomic_DNA"/>
</dbReference>
<dbReference type="Proteomes" id="UP001364764">
    <property type="component" value="Chromosome"/>
</dbReference>